<evidence type="ECO:0000313" key="8">
    <source>
        <dbReference type="Proteomes" id="UP001465668"/>
    </source>
</evidence>
<evidence type="ECO:0000313" key="7">
    <source>
        <dbReference type="EMBL" id="KAK9782756.1"/>
    </source>
</evidence>
<reference evidence="7 8" key="1">
    <citation type="submission" date="2024-02" db="EMBL/GenBank/DDBJ databases">
        <title>First draft genome assembly of two strains of Seiridium cardinale.</title>
        <authorList>
            <person name="Emiliani G."/>
            <person name="Scali E."/>
        </authorList>
    </citation>
    <scope>NUCLEOTIDE SEQUENCE [LARGE SCALE GENOMIC DNA]</scope>
    <source>
        <strain evidence="7 8">BM-138-000479</strain>
    </source>
</reference>
<gene>
    <name evidence="7" type="ORF">SCAR479_01099</name>
</gene>
<proteinExistence type="predicted"/>
<keyword evidence="5" id="KW-0408">Iron</keyword>
<evidence type="ECO:0000256" key="3">
    <source>
        <dbReference type="ARBA" id="ARBA00022723"/>
    </source>
</evidence>
<dbReference type="Proteomes" id="UP001465668">
    <property type="component" value="Unassembled WGS sequence"/>
</dbReference>
<dbReference type="PANTHER" id="PTHR24305:SF235">
    <property type="entry name" value="CYTOCHROME P450 MONOOXYGENASE APDB-RELATED"/>
    <property type="match status" value="1"/>
</dbReference>
<dbReference type="Pfam" id="PF00067">
    <property type="entry name" value="p450"/>
    <property type="match status" value="1"/>
</dbReference>
<dbReference type="InterPro" id="IPR036396">
    <property type="entry name" value="Cyt_P450_sf"/>
</dbReference>
<protein>
    <submittedName>
        <fullName evidence="7">Cytochrome P450</fullName>
    </submittedName>
</protein>
<dbReference type="PANTHER" id="PTHR24305">
    <property type="entry name" value="CYTOCHROME P450"/>
    <property type="match status" value="1"/>
</dbReference>
<keyword evidence="6" id="KW-0472">Membrane</keyword>
<comment type="cofactor">
    <cofactor evidence="1">
        <name>heme</name>
        <dbReference type="ChEBI" id="CHEBI:30413"/>
    </cofactor>
</comment>
<keyword evidence="3" id="KW-0479">Metal-binding</keyword>
<dbReference type="EMBL" id="JARVKM010000002">
    <property type="protein sequence ID" value="KAK9782756.1"/>
    <property type="molecule type" value="Genomic_DNA"/>
</dbReference>
<feature type="transmembrane region" description="Helical" evidence="6">
    <location>
        <begin position="14"/>
        <end position="33"/>
    </location>
</feature>
<keyword evidence="6" id="KW-1133">Transmembrane helix</keyword>
<name>A0ABR2Y898_9PEZI</name>
<dbReference type="Gene3D" id="1.10.630.10">
    <property type="entry name" value="Cytochrome P450"/>
    <property type="match status" value="1"/>
</dbReference>
<sequence length="501" mass="56109">MALLSWILDDSGRINLYPVAVLLSLLLVTFTLFSGKKPSKIVDAVGNPILTLPGDARVAKFIASAQLSEQGRLLAGDKPYLVNTSARQELVVTRPEHVRGFYKDDTSAHTKPENLNLGSFFGLILGDAVGTKDGERWKVMRKYFDPEFSYQTSRSAFARVKSGTDEWSRSLPAHALAKSDDSPGFLYDAKKSCRFLPFRLMATQLYGDTLDDQEYDRLLELNKLHEVLFRDIVLNTKLASRWAWLTHPAAFKRARRYNQQWEQFNLDLIRRAASTGTDCPAGRIFRGTEDVGGMTKTEFLHTMDEILFANIDVSAAVLYTMLGKLAAHPVAQGHLREEISSIAFREDDNAVKNYIADQNTILHRTVVESMRFSPAFAFSLPECTTKPKSIGGYLVPRDTPVVIDAGRLNTDPLTWGTSALDFCPGRFEKVTALECRYQLMRYGIGGNSGRCLGKHFADMIFKLAVVTVLQRYQIRTARDAYTDGAQEGVIRLLDILERTGP</sequence>
<keyword evidence="6" id="KW-0812">Transmembrane</keyword>
<keyword evidence="2" id="KW-0349">Heme</keyword>
<dbReference type="InterPro" id="IPR001128">
    <property type="entry name" value="Cyt_P450"/>
</dbReference>
<comment type="caution">
    <text evidence="7">The sequence shown here is derived from an EMBL/GenBank/DDBJ whole genome shotgun (WGS) entry which is preliminary data.</text>
</comment>
<organism evidence="7 8">
    <name type="scientific">Seiridium cardinale</name>
    <dbReference type="NCBI Taxonomy" id="138064"/>
    <lineage>
        <taxon>Eukaryota</taxon>
        <taxon>Fungi</taxon>
        <taxon>Dikarya</taxon>
        <taxon>Ascomycota</taxon>
        <taxon>Pezizomycotina</taxon>
        <taxon>Sordariomycetes</taxon>
        <taxon>Xylariomycetidae</taxon>
        <taxon>Amphisphaeriales</taxon>
        <taxon>Sporocadaceae</taxon>
        <taxon>Seiridium</taxon>
    </lineage>
</organism>
<accession>A0ABR2Y898</accession>
<keyword evidence="8" id="KW-1185">Reference proteome</keyword>
<dbReference type="SUPFAM" id="SSF48264">
    <property type="entry name" value="Cytochrome P450"/>
    <property type="match status" value="1"/>
</dbReference>
<dbReference type="InterPro" id="IPR050121">
    <property type="entry name" value="Cytochrome_P450_monoxygenase"/>
</dbReference>
<evidence type="ECO:0000256" key="1">
    <source>
        <dbReference type="ARBA" id="ARBA00001971"/>
    </source>
</evidence>
<keyword evidence="4" id="KW-0560">Oxidoreductase</keyword>
<evidence type="ECO:0000256" key="2">
    <source>
        <dbReference type="ARBA" id="ARBA00022617"/>
    </source>
</evidence>
<evidence type="ECO:0000256" key="6">
    <source>
        <dbReference type="SAM" id="Phobius"/>
    </source>
</evidence>
<evidence type="ECO:0000256" key="4">
    <source>
        <dbReference type="ARBA" id="ARBA00023002"/>
    </source>
</evidence>
<evidence type="ECO:0000256" key="5">
    <source>
        <dbReference type="ARBA" id="ARBA00023004"/>
    </source>
</evidence>